<proteinExistence type="predicted"/>
<evidence type="ECO:0000313" key="1">
    <source>
        <dbReference type="EMBL" id="GCD11655.1"/>
    </source>
</evidence>
<dbReference type="EMBL" id="BHYK01000020">
    <property type="protein sequence ID" value="GCD11655.1"/>
    <property type="molecule type" value="Genomic_DNA"/>
</dbReference>
<keyword evidence="2" id="KW-1185">Reference proteome</keyword>
<evidence type="ECO:0000313" key="2">
    <source>
        <dbReference type="Proteomes" id="UP000287872"/>
    </source>
</evidence>
<sequence length="169" mass="20264">MILTNSFPVLAFSWIIQSPCSFIKKMDRSVFIHHGTGIPREIRGFFNIDTIKAKERKAIVFKYKEMQFKAYIECDYINRTRLMWYSDFASVINNELQMWMKYFTKFKESQDIHPEMHIIKESDTVYIIKIIDYAFGWVDGLPMTIREKNIETFNLDEFFRNKSGKKLII</sequence>
<dbReference type="Proteomes" id="UP000287872">
    <property type="component" value="Unassembled WGS sequence"/>
</dbReference>
<reference evidence="1 2" key="1">
    <citation type="submission" date="2018-11" db="EMBL/GenBank/DDBJ databases">
        <title>Genome sequencing and assembly of Clostridium tagluense strain A121.</title>
        <authorList>
            <person name="Murakami T."/>
            <person name="Segawa T."/>
            <person name="Shcherbakova V.A."/>
            <person name="Mori H."/>
            <person name="Yoshimura Y."/>
        </authorList>
    </citation>
    <scope>NUCLEOTIDE SEQUENCE [LARGE SCALE GENOMIC DNA]</scope>
    <source>
        <strain evidence="1 2">A121</strain>
    </source>
</reference>
<protein>
    <submittedName>
        <fullName evidence="1">Uncharacterized protein</fullName>
    </submittedName>
</protein>
<accession>A0A401UQ35</accession>
<gene>
    <name evidence="1" type="ORF">Ctaglu_32780</name>
</gene>
<dbReference type="OrthoDB" id="9779761at2"/>
<name>A0A401UQ35_9CLOT</name>
<organism evidence="1 2">
    <name type="scientific">Clostridium tagluense</name>
    <dbReference type="NCBI Taxonomy" id="360422"/>
    <lineage>
        <taxon>Bacteria</taxon>
        <taxon>Bacillati</taxon>
        <taxon>Bacillota</taxon>
        <taxon>Clostridia</taxon>
        <taxon>Eubacteriales</taxon>
        <taxon>Clostridiaceae</taxon>
        <taxon>Clostridium</taxon>
    </lineage>
</organism>
<dbReference type="AlphaFoldDB" id="A0A401UQ35"/>
<dbReference type="RefSeq" id="WP_125003651.1">
    <property type="nucleotide sequence ID" value="NZ_BHYK01000020.1"/>
</dbReference>
<comment type="caution">
    <text evidence="1">The sequence shown here is derived from an EMBL/GenBank/DDBJ whole genome shotgun (WGS) entry which is preliminary data.</text>
</comment>